<evidence type="ECO:0000256" key="3">
    <source>
        <dbReference type="ARBA" id="ARBA00023125"/>
    </source>
</evidence>
<feature type="region of interest" description="Disordered" evidence="6">
    <location>
        <begin position="1"/>
        <end position="23"/>
    </location>
</feature>
<dbReference type="PANTHER" id="PTHR45764:SF38">
    <property type="entry name" value="BZIP TRANSCRIPTION FACTOR 44"/>
    <property type="match status" value="1"/>
</dbReference>
<evidence type="ECO:0000313" key="8">
    <source>
        <dbReference type="EMBL" id="GAV65278.1"/>
    </source>
</evidence>
<keyword evidence="2" id="KW-0805">Transcription regulation</keyword>
<feature type="compositionally biased region" description="Low complexity" evidence="6">
    <location>
        <begin position="1"/>
        <end position="13"/>
    </location>
</feature>
<dbReference type="PROSITE" id="PS50217">
    <property type="entry name" value="BZIP"/>
    <property type="match status" value="1"/>
</dbReference>
<accession>A0A1Q3BBC8</accession>
<protein>
    <submittedName>
        <fullName evidence="8">BZIP_2 domain-containing protein</fullName>
    </submittedName>
</protein>
<evidence type="ECO:0000256" key="4">
    <source>
        <dbReference type="ARBA" id="ARBA00023163"/>
    </source>
</evidence>
<dbReference type="Gene3D" id="1.20.5.170">
    <property type="match status" value="1"/>
</dbReference>
<dbReference type="InterPro" id="IPR045314">
    <property type="entry name" value="bZIP_plant_GBF1"/>
</dbReference>
<feature type="domain" description="BZIP" evidence="7">
    <location>
        <begin position="29"/>
        <end position="80"/>
    </location>
</feature>
<dbReference type="GO" id="GO:0045893">
    <property type="term" value="P:positive regulation of DNA-templated transcription"/>
    <property type="evidence" value="ECO:0007669"/>
    <property type="project" value="TreeGrafter"/>
</dbReference>
<dbReference type="InParanoid" id="A0A1Q3BBC8"/>
<keyword evidence="5" id="KW-0539">Nucleus</keyword>
<evidence type="ECO:0000256" key="5">
    <source>
        <dbReference type="ARBA" id="ARBA00023242"/>
    </source>
</evidence>
<dbReference type="InterPro" id="IPR004827">
    <property type="entry name" value="bZIP"/>
</dbReference>
<sequence length="159" mass="18226">MASSDGTSSWSISTLKNSSSEEDLRQIMDQRKLKRKLCNRESVRRSRMRKQKHVDDLMGQLGQLSKENNQMLKSVNATTQLYLNIDGQNSVLRAQMAELTSRLQSLNGIVGFINTSNGFFEADHFEIHDQQVYDDSFINPWTSDLYVNRPTIVYADSIM</sequence>
<dbReference type="EMBL" id="BDDD01000398">
    <property type="protein sequence ID" value="GAV65278.1"/>
    <property type="molecule type" value="Genomic_DNA"/>
</dbReference>
<dbReference type="Pfam" id="PF00170">
    <property type="entry name" value="bZIP_1"/>
    <property type="match status" value="1"/>
</dbReference>
<evidence type="ECO:0000256" key="2">
    <source>
        <dbReference type="ARBA" id="ARBA00023015"/>
    </source>
</evidence>
<keyword evidence="3" id="KW-0238">DNA-binding</keyword>
<organism evidence="8 9">
    <name type="scientific">Cephalotus follicularis</name>
    <name type="common">Albany pitcher plant</name>
    <dbReference type="NCBI Taxonomy" id="3775"/>
    <lineage>
        <taxon>Eukaryota</taxon>
        <taxon>Viridiplantae</taxon>
        <taxon>Streptophyta</taxon>
        <taxon>Embryophyta</taxon>
        <taxon>Tracheophyta</taxon>
        <taxon>Spermatophyta</taxon>
        <taxon>Magnoliopsida</taxon>
        <taxon>eudicotyledons</taxon>
        <taxon>Gunneridae</taxon>
        <taxon>Pentapetalae</taxon>
        <taxon>rosids</taxon>
        <taxon>fabids</taxon>
        <taxon>Oxalidales</taxon>
        <taxon>Cephalotaceae</taxon>
        <taxon>Cephalotus</taxon>
    </lineage>
</organism>
<evidence type="ECO:0000256" key="6">
    <source>
        <dbReference type="SAM" id="MobiDB-lite"/>
    </source>
</evidence>
<proteinExistence type="predicted"/>
<dbReference type="FunFam" id="1.20.5.170:FF:000020">
    <property type="entry name" value="BZIP transcription factor"/>
    <property type="match status" value="1"/>
</dbReference>
<name>A0A1Q3BBC8_CEPFO</name>
<dbReference type="PANTHER" id="PTHR45764">
    <property type="entry name" value="BZIP TRANSCRIPTION FACTOR 44"/>
    <property type="match status" value="1"/>
</dbReference>
<dbReference type="GO" id="GO:0005634">
    <property type="term" value="C:nucleus"/>
    <property type="evidence" value="ECO:0007669"/>
    <property type="project" value="UniProtKB-SubCell"/>
</dbReference>
<dbReference type="SMART" id="SM00338">
    <property type="entry name" value="BRLZ"/>
    <property type="match status" value="1"/>
</dbReference>
<evidence type="ECO:0000313" key="9">
    <source>
        <dbReference type="Proteomes" id="UP000187406"/>
    </source>
</evidence>
<dbReference type="AlphaFoldDB" id="A0A1Q3BBC8"/>
<evidence type="ECO:0000256" key="1">
    <source>
        <dbReference type="ARBA" id="ARBA00004123"/>
    </source>
</evidence>
<keyword evidence="4" id="KW-0804">Transcription</keyword>
<dbReference type="CDD" id="cd14702">
    <property type="entry name" value="bZIP_plant_GBF1"/>
    <property type="match status" value="1"/>
</dbReference>
<dbReference type="Proteomes" id="UP000187406">
    <property type="component" value="Unassembled WGS sequence"/>
</dbReference>
<evidence type="ECO:0000259" key="7">
    <source>
        <dbReference type="PROSITE" id="PS50217"/>
    </source>
</evidence>
<dbReference type="GO" id="GO:0000976">
    <property type="term" value="F:transcription cis-regulatory region binding"/>
    <property type="evidence" value="ECO:0007669"/>
    <property type="project" value="TreeGrafter"/>
</dbReference>
<keyword evidence="9" id="KW-1185">Reference proteome</keyword>
<dbReference type="SUPFAM" id="SSF57959">
    <property type="entry name" value="Leucine zipper domain"/>
    <property type="match status" value="1"/>
</dbReference>
<dbReference type="OrthoDB" id="551672at2759"/>
<gene>
    <name evidence="8" type="ORF">CFOL_v3_08793</name>
</gene>
<dbReference type="InterPro" id="IPR046347">
    <property type="entry name" value="bZIP_sf"/>
</dbReference>
<reference evidence="9" key="1">
    <citation type="submission" date="2016-04" db="EMBL/GenBank/DDBJ databases">
        <title>Cephalotus genome sequencing.</title>
        <authorList>
            <person name="Fukushima K."/>
            <person name="Hasebe M."/>
            <person name="Fang X."/>
        </authorList>
    </citation>
    <scope>NUCLEOTIDE SEQUENCE [LARGE SCALE GENOMIC DNA]</scope>
    <source>
        <strain evidence="9">cv. St1</strain>
    </source>
</reference>
<dbReference type="STRING" id="3775.A0A1Q3BBC8"/>
<comment type="subcellular location">
    <subcellularLocation>
        <location evidence="1">Nucleus</location>
    </subcellularLocation>
</comment>
<comment type="caution">
    <text evidence="8">The sequence shown here is derived from an EMBL/GenBank/DDBJ whole genome shotgun (WGS) entry which is preliminary data.</text>
</comment>
<dbReference type="GO" id="GO:0003700">
    <property type="term" value="F:DNA-binding transcription factor activity"/>
    <property type="evidence" value="ECO:0007669"/>
    <property type="project" value="InterPro"/>
</dbReference>
<dbReference type="GO" id="GO:0046982">
    <property type="term" value="F:protein heterodimerization activity"/>
    <property type="evidence" value="ECO:0007669"/>
    <property type="project" value="UniProtKB-ARBA"/>
</dbReference>